<dbReference type="GO" id="GO:0005525">
    <property type="term" value="F:GTP binding"/>
    <property type="evidence" value="ECO:0007669"/>
    <property type="project" value="UniProtKB-KW"/>
</dbReference>
<evidence type="ECO:0000313" key="11">
    <source>
        <dbReference type="Proteomes" id="UP000193922"/>
    </source>
</evidence>
<protein>
    <submittedName>
        <fullName evidence="10">tRNA modification GTPase GTPBP3, mitochondrial-like protein</fullName>
    </submittedName>
</protein>
<dbReference type="CDD" id="cd14858">
    <property type="entry name" value="TrmE_N"/>
    <property type="match status" value="1"/>
</dbReference>
<reference evidence="10 11" key="1">
    <citation type="submission" date="2016-07" db="EMBL/GenBank/DDBJ databases">
        <title>Pervasive Adenine N6-methylation of Active Genes in Fungi.</title>
        <authorList>
            <consortium name="DOE Joint Genome Institute"/>
            <person name="Mondo S.J."/>
            <person name="Dannebaum R.O."/>
            <person name="Kuo R.C."/>
            <person name="Labutti K."/>
            <person name="Haridas S."/>
            <person name="Kuo A."/>
            <person name="Salamov A."/>
            <person name="Ahrendt S.R."/>
            <person name="Lipzen A."/>
            <person name="Sullivan W."/>
            <person name="Andreopoulos W.B."/>
            <person name="Clum A."/>
            <person name="Lindquist E."/>
            <person name="Daum C."/>
            <person name="Ramamoorthy G.K."/>
            <person name="Gryganskyi A."/>
            <person name="Culley D."/>
            <person name="Magnuson J.K."/>
            <person name="James T.Y."/>
            <person name="O'Malley M.A."/>
            <person name="Stajich J.E."/>
            <person name="Spatafora J.W."/>
            <person name="Visel A."/>
            <person name="Grigoriev I.V."/>
        </authorList>
    </citation>
    <scope>NUCLEOTIDE SEQUENCE [LARGE SCALE GENOMIC DNA]</scope>
    <source>
        <strain evidence="10 11">ATCC 12442</strain>
    </source>
</reference>
<dbReference type="SUPFAM" id="SSF52540">
    <property type="entry name" value="P-loop containing nucleoside triphosphate hydrolases"/>
    <property type="match status" value="1"/>
</dbReference>
<dbReference type="Proteomes" id="UP000193922">
    <property type="component" value="Unassembled WGS sequence"/>
</dbReference>
<feature type="domain" description="G" evidence="7">
    <location>
        <begin position="242"/>
        <end position="356"/>
    </location>
</feature>
<dbReference type="GO" id="GO:0005739">
    <property type="term" value="C:mitochondrion"/>
    <property type="evidence" value="ECO:0007669"/>
    <property type="project" value="UniProtKB-SubCell"/>
</dbReference>
<feature type="domain" description="MnmE helical" evidence="9">
    <location>
        <begin position="144"/>
        <end position="482"/>
    </location>
</feature>
<dbReference type="Gene3D" id="1.20.120.430">
    <property type="entry name" value="tRNA modification GTPase MnmE domain 2"/>
    <property type="match status" value="1"/>
</dbReference>
<evidence type="ECO:0000256" key="5">
    <source>
        <dbReference type="ARBA" id="ARBA00023134"/>
    </source>
</evidence>
<keyword evidence="11" id="KW-1185">Reference proteome</keyword>
<dbReference type="RefSeq" id="XP_040747283.1">
    <property type="nucleotide sequence ID" value="XM_040884377.1"/>
</dbReference>
<feature type="domain" description="GTP-binding protein TrmE N-terminal" evidence="8">
    <location>
        <begin position="20"/>
        <end position="141"/>
    </location>
</feature>
<evidence type="ECO:0000313" key="10">
    <source>
        <dbReference type="EMBL" id="ORX74072.1"/>
    </source>
</evidence>
<dbReference type="OrthoDB" id="188276at2759"/>
<dbReference type="InterPro" id="IPR027417">
    <property type="entry name" value="P-loop_NTPase"/>
</dbReference>
<dbReference type="GO" id="GO:0003924">
    <property type="term" value="F:GTPase activity"/>
    <property type="evidence" value="ECO:0007669"/>
    <property type="project" value="InterPro"/>
</dbReference>
<dbReference type="PANTHER" id="PTHR42714:SF2">
    <property type="entry name" value="TRNA MODIFICATION GTPASE GTPBP3, MITOCHONDRIAL"/>
    <property type="match status" value="1"/>
</dbReference>
<dbReference type="InterPro" id="IPR005225">
    <property type="entry name" value="Small_GTP-bd"/>
</dbReference>
<evidence type="ECO:0000256" key="6">
    <source>
        <dbReference type="RuleBase" id="RU003313"/>
    </source>
</evidence>
<dbReference type="NCBIfam" id="TIGR00231">
    <property type="entry name" value="small_GTP"/>
    <property type="match status" value="1"/>
</dbReference>
<name>A0A1Y1WKQ6_9FUNG</name>
<evidence type="ECO:0000256" key="2">
    <source>
        <dbReference type="ARBA" id="ARBA00011043"/>
    </source>
</evidence>
<dbReference type="Pfam" id="PF12631">
    <property type="entry name" value="MnmE_helical"/>
    <property type="match status" value="1"/>
</dbReference>
<comment type="subcellular location">
    <subcellularLocation>
        <location evidence="1">Mitochondrion</location>
    </subcellularLocation>
</comment>
<dbReference type="STRING" id="61395.A0A1Y1WKQ6"/>
<dbReference type="InterPro" id="IPR027266">
    <property type="entry name" value="TrmE/GcvT-like"/>
</dbReference>
<dbReference type="Gene3D" id="3.30.1360.120">
    <property type="entry name" value="Probable tRNA modification gtpase trme, domain 1"/>
    <property type="match status" value="1"/>
</dbReference>
<dbReference type="InterPro" id="IPR018948">
    <property type="entry name" value="GTP-bd_TrmE_N"/>
</dbReference>
<dbReference type="InterPro" id="IPR027368">
    <property type="entry name" value="MnmE_dom2"/>
</dbReference>
<evidence type="ECO:0000256" key="3">
    <source>
        <dbReference type="ARBA" id="ARBA00022694"/>
    </source>
</evidence>
<keyword evidence="3 6" id="KW-0819">tRNA processing</keyword>
<gene>
    <name evidence="10" type="ORF">DL89DRAFT_219116</name>
</gene>
<comment type="caution">
    <text evidence="10">The sequence shown here is derived from an EMBL/GenBank/DDBJ whole genome shotgun (WGS) entry which is preliminary data.</text>
</comment>
<evidence type="ECO:0000256" key="1">
    <source>
        <dbReference type="ARBA" id="ARBA00004173"/>
    </source>
</evidence>
<organism evidence="10 11">
    <name type="scientific">Linderina pennispora</name>
    <dbReference type="NCBI Taxonomy" id="61395"/>
    <lineage>
        <taxon>Eukaryota</taxon>
        <taxon>Fungi</taxon>
        <taxon>Fungi incertae sedis</taxon>
        <taxon>Zoopagomycota</taxon>
        <taxon>Kickxellomycotina</taxon>
        <taxon>Kickxellomycetes</taxon>
        <taxon>Kickxellales</taxon>
        <taxon>Kickxellaceae</taxon>
        <taxon>Linderina</taxon>
    </lineage>
</organism>
<sequence length="485" mass="53594">MFRQLSSDSTTNHRNRAKDTIYALSTHPGKAAIAIIRISGAQTRDVRCICLFTAIYEAPLPGPRQAVLRRLWDPADPSNTLDTALCLYFASPHSYTGEDMGELHVHGGTAVIASILSALRKLNLRMAEPGEFSRRAFANDKMDLTELEGVADLINAETEAQRRLAVRQAQGELHQMYEQWRVEMVKGMAMVEAYIDFSEEENIEDGVYQAVRRQVELLEAQISRHLDDRRRGEIMRNGVLLSIVGPPNAGKSTLLNRLAQRQVAIVSPIAGTTRDIVETTLDIGGYPVVVQDTAGLRVANDAIEQEGIRRAVDSAKHADLRICMFDIQELADPGTTADEHDWDPILAMPNTFVVLNKADKIGAGNLDSARIGMWKERLGITNNVMTVSCSTMLGWEQLMDTLAGRIGANWESAAAAQMPLTKARHREHLEQCLVHLEAFLRIDEDLVVLAAEELRKASNALGRITGKTGIEDVLDALFSTFCIGK</sequence>
<dbReference type="HAMAP" id="MF_00379">
    <property type="entry name" value="GTPase_MnmE"/>
    <property type="match status" value="1"/>
</dbReference>
<dbReference type="InterPro" id="IPR004520">
    <property type="entry name" value="GTPase_MnmE"/>
</dbReference>
<dbReference type="CDD" id="cd04164">
    <property type="entry name" value="trmE"/>
    <property type="match status" value="1"/>
</dbReference>
<dbReference type="Pfam" id="PF01926">
    <property type="entry name" value="MMR_HSR1"/>
    <property type="match status" value="1"/>
</dbReference>
<keyword evidence="5 6" id="KW-0342">GTP-binding</keyword>
<proteinExistence type="inferred from homology"/>
<dbReference type="InterPro" id="IPR031168">
    <property type="entry name" value="G_TrmE"/>
</dbReference>
<evidence type="ECO:0000256" key="4">
    <source>
        <dbReference type="ARBA" id="ARBA00022741"/>
    </source>
</evidence>
<dbReference type="SUPFAM" id="SSF116878">
    <property type="entry name" value="TrmE connector domain"/>
    <property type="match status" value="1"/>
</dbReference>
<dbReference type="InterPro" id="IPR006073">
    <property type="entry name" value="GTP-bd"/>
</dbReference>
<dbReference type="EMBL" id="MCFD01000001">
    <property type="protein sequence ID" value="ORX74072.1"/>
    <property type="molecule type" value="Genomic_DNA"/>
</dbReference>
<dbReference type="AlphaFoldDB" id="A0A1Y1WKQ6"/>
<evidence type="ECO:0000259" key="8">
    <source>
        <dbReference type="Pfam" id="PF10396"/>
    </source>
</evidence>
<dbReference type="PANTHER" id="PTHR42714">
    <property type="entry name" value="TRNA MODIFICATION GTPASE GTPBP3"/>
    <property type="match status" value="1"/>
</dbReference>
<dbReference type="GO" id="GO:0002098">
    <property type="term" value="P:tRNA wobble uridine modification"/>
    <property type="evidence" value="ECO:0007669"/>
    <property type="project" value="TreeGrafter"/>
</dbReference>
<dbReference type="NCBIfam" id="NF003661">
    <property type="entry name" value="PRK05291.1-3"/>
    <property type="match status" value="1"/>
</dbReference>
<dbReference type="Pfam" id="PF10396">
    <property type="entry name" value="TrmE_N"/>
    <property type="match status" value="1"/>
</dbReference>
<evidence type="ECO:0000259" key="9">
    <source>
        <dbReference type="Pfam" id="PF12631"/>
    </source>
</evidence>
<dbReference type="GeneID" id="63801025"/>
<dbReference type="FunFam" id="3.30.1360.120:FF:000007">
    <property type="entry name" value="tRNA modification GTPase GTPBP3, mitochondrial"/>
    <property type="match status" value="1"/>
</dbReference>
<dbReference type="NCBIfam" id="TIGR00450">
    <property type="entry name" value="mnmE_trmE_thdF"/>
    <property type="match status" value="1"/>
</dbReference>
<keyword evidence="4 6" id="KW-0547">Nucleotide-binding</keyword>
<accession>A0A1Y1WKQ6</accession>
<dbReference type="InterPro" id="IPR025867">
    <property type="entry name" value="MnmE_helical"/>
</dbReference>
<dbReference type="GO" id="GO:0030488">
    <property type="term" value="P:tRNA methylation"/>
    <property type="evidence" value="ECO:0007669"/>
    <property type="project" value="TreeGrafter"/>
</dbReference>
<dbReference type="Gene3D" id="3.40.50.300">
    <property type="entry name" value="P-loop containing nucleotide triphosphate hydrolases"/>
    <property type="match status" value="1"/>
</dbReference>
<comment type="similarity">
    <text evidence="2 6">Belongs to the TRAFAC class TrmE-Era-EngA-EngB-Septin-like GTPase superfamily. TrmE GTPase family.</text>
</comment>
<evidence type="ECO:0000259" key="7">
    <source>
        <dbReference type="Pfam" id="PF01926"/>
    </source>
</evidence>